<dbReference type="PANTHER" id="PTHR30024:SF47">
    <property type="entry name" value="TAURINE-BINDING PERIPLASMIC PROTEIN"/>
    <property type="match status" value="1"/>
</dbReference>
<name>A0ABU0GKK7_9CELL</name>
<reference evidence="6 7" key="1">
    <citation type="submission" date="2023-07" db="EMBL/GenBank/DDBJ databases">
        <title>Sequencing the genomes of 1000 actinobacteria strains.</title>
        <authorList>
            <person name="Klenk H.-P."/>
        </authorList>
    </citation>
    <scope>NUCLEOTIDE SEQUENCE [LARGE SCALE GENOMIC DNA]</scope>
    <source>
        <strain evidence="6 7">DSM 14785</strain>
    </source>
</reference>
<evidence type="ECO:0000313" key="6">
    <source>
        <dbReference type="EMBL" id="MDQ0425896.1"/>
    </source>
</evidence>
<organism evidence="6 7">
    <name type="scientific">Cellulomonas iranensis</name>
    <dbReference type="NCBI Taxonomy" id="76862"/>
    <lineage>
        <taxon>Bacteria</taxon>
        <taxon>Bacillati</taxon>
        <taxon>Actinomycetota</taxon>
        <taxon>Actinomycetes</taxon>
        <taxon>Micrococcales</taxon>
        <taxon>Cellulomonadaceae</taxon>
        <taxon>Cellulomonas</taxon>
    </lineage>
</organism>
<accession>A0ABU0GKK7</accession>
<dbReference type="Pfam" id="PF09084">
    <property type="entry name" value="NMT1"/>
    <property type="match status" value="1"/>
</dbReference>
<dbReference type="PROSITE" id="PS51257">
    <property type="entry name" value="PROKAR_LIPOPROTEIN"/>
    <property type="match status" value="1"/>
</dbReference>
<dbReference type="SUPFAM" id="SSF53850">
    <property type="entry name" value="Periplasmic binding protein-like II"/>
    <property type="match status" value="1"/>
</dbReference>
<feature type="chain" id="PRO_5046077859" evidence="4">
    <location>
        <begin position="22"/>
        <end position="342"/>
    </location>
</feature>
<comment type="subcellular location">
    <subcellularLocation>
        <location evidence="1">Periplasm</location>
    </subcellularLocation>
</comment>
<feature type="signal peptide" evidence="4">
    <location>
        <begin position="1"/>
        <end position="21"/>
    </location>
</feature>
<evidence type="ECO:0000256" key="3">
    <source>
        <dbReference type="ARBA" id="ARBA00022729"/>
    </source>
</evidence>
<proteinExistence type="inferred from homology"/>
<dbReference type="PANTHER" id="PTHR30024">
    <property type="entry name" value="ALIPHATIC SULFONATES-BINDING PROTEIN-RELATED"/>
    <property type="match status" value="1"/>
</dbReference>
<dbReference type="EMBL" id="JAUSVM010000001">
    <property type="protein sequence ID" value="MDQ0425896.1"/>
    <property type="molecule type" value="Genomic_DNA"/>
</dbReference>
<dbReference type="RefSeq" id="WP_070319055.1">
    <property type="nucleotide sequence ID" value="NZ_JAUSVM010000001.1"/>
</dbReference>
<evidence type="ECO:0000256" key="2">
    <source>
        <dbReference type="ARBA" id="ARBA00010742"/>
    </source>
</evidence>
<comment type="similarity">
    <text evidence="2">Belongs to the bacterial solute-binding protein SsuA/TauA family.</text>
</comment>
<sequence>MKTLSRAALVPVAAALALALAACSPGSGTTTAAAADGDAPTSLTLAEPVHGVGYLPLYAAQDLGYFADEGLDVEVTTLTGGGHVNATLAGEVFGFIGGPESGAVANVKGADLVTVANVVNRGNVYFVAATGEEPAPGADLGEYLRGKTIAGGRYGGTPNAILRHVLIGLGLDPETDVTLLEIEDSSAIPSAVQAGQAQVAVVAEPQLGLGIQQGLWGEPIINPLQLLGPYAYSSIVVPRATVDDDPELVQAFVDALARGQQRIEEDRAYAEELAAAQFPTMEPAVLAATLDRAYADGLWGGSVLTEEAVETALEVARSGQILDDSAVPQTFDVIADTRFVQD</sequence>
<protein>
    <submittedName>
        <fullName evidence="6">NitT/TauT family transport system substrate-binding protein</fullName>
    </submittedName>
</protein>
<keyword evidence="3 4" id="KW-0732">Signal</keyword>
<keyword evidence="7" id="KW-1185">Reference proteome</keyword>
<comment type="caution">
    <text evidence="6">The sequence shown here is derived from an EMBL/GenBank/DDBJ whole genome shotgun (WGS) entry which is preliminary data.</text>
</comment>
<evidence type="ECO:0000256" key="4">
    <source>
        <dbReference type="SAM" id="SignalP"/>
    </source>
</evidence>
<dbReference type="Proteomes" id="UP001240250">
    <property type="component" value="Unassembled WGS sequence"/>
</dbReference>
<dbReference type="InterPro" id="IPR015168">
    <property type="entry name" value="SsuA/THI5"/>
</dbReference>
<gene>
    <name evidence="6" type="ORF">JO380_002277</name>
</gene>
<dbReference type="Gene3D" id="3.40.190.10">
    <property type="entry name" value="Periplasmic binding protein-like II"/>
    <property type="match status" value="2"/>
</dbReference>
<evidence type="ECO:0000259" key="5">
    <source>
        <dbReference type="Pfam" id="PF09084"/>
    </source>
</evidence>
<evidence type="ECO:0000256" key="1">
    <source>
        <dbReference type="ARBA" id="ARBA00004418"/>
    </source>
</evidence>
<evidence type="ECO:0000313" key="7">
    <source>
        <dbReference type="Proteomes" id="UP001240250"/>
    </source>
</evidence>
<feature type="domain" description="SsuA/THI5-like" evidence="5">
    <location>
        <begin position="55"/>
        <end position="263"/>
    </location>
</feature>